<dbReference type="SMART" id="SM00341">
    <property type="entry name" value="HRDC"/>
    <property type="match status" value="1"/>
</dbReference>
<dbReference type="NCBIfam" id="TIGR00614">
    <property type="entry name" value="recQ_fam"/>
    <property type="match status" value="1"/>
</dbReference>
<dbReference type="SMART" id="SM00956">
    <property type="entry name" value="RQC"/>
    <property type="match status" value="1"/>
</dbReference>
<dbReference type="Pfam" id="PF00570">
    <property type="entry name" value="HRDC"/>
    <property type="match status" value="1"/>
</dbReference>
<dbReference type="SMART" id="SM00490">
    <property type="entry name" value="HELICc"/>
    <property type="match status" value="1"/>
</dbReference>
<name>A0A0A8XDR1_MESS1</name>
<evidence type="ECO:0000259" key="18">
    <source>
        <dbReference type="PROSITE" id="PS51192"/>
    </source>
</evidence>
<dbReference type="GO" id="GO:0046872">
    <property type="term" value="F:metal ion binding"/>
    <property type="evidence" value="ECO:0007669"/>
    <property type="project" value="UniProtKB-KW"/>
</dbReference>
<reference evidence="20 21" key="1">
    <citation type="submission" date="2013-06" db="EMBL/GenBank/DDBJ databases">
        <title>Whole genome shotgun sequence of Bacillus selenatarsenatis SF-1.</title>
        <authorList>
            <person name="Kuroda M."/>
            <person name="Sei K."/>
            <person name="Yamashita M."/>
            <person name="Ike M."/>
        </authorList>
    </citation>
    <scope>NUCLEOTIDE SEQUENCE [LARGE SCALE GENOMIC DNA]</scope>
    <source>
        <strain evidence="20 21">SF-1</strain>
    </source>
</reference>
<comment type="cofactor">
    <cofactor evidence="2">
        <name>Zn(2+)</name>
        <dbReference type="ChEBI" id="CHEBI:29105"/>
    </cofactor>
</comment>
<dbReference type="SUPFAM" id="SSF47819">
    <property type="entry name" value="HRDC-like"/>
    <property type="match status" value="1"/>
</dbReference>
<evidence type="ECO:0000256" key="14">
    <source>
        <dbReference type="ARBA" id="ARBA00023235"/>
    </source>
</evidence>
<dbReference type="InterPro" id="IPR044876">
    <property type="entry name" value="HRDC_dom_sf"/>
</dbReference>
<dbReference type="Pfam" id="PF09382">
    <property type="entry name" value="RQC"/>
    <property type="match status" value="1"/>
</dbReference>
<keyword evidence="10" id="KW-0067">ATP-binding</keyword>
<dbReference type="InterPro" id="IPR006293">
    <property type="entry name" value="DNA_helicase_ATP-dep_RecQ_bac"/>
</dbReference>
<dbReference type="PROSITE" id="PS51192">
    <property type="entry name" value="HELICASE_ATP_BIND_1"/>
    <property type="match status" value="1"/>
</dbReference>
<evidence type="ECO:0000256" key="8">
    <source>
        <dbReference type="ARBA" id="ARBA00022806"/>
    </source>
</evidence>
<dbReference type="InterPro" id="IPR004589">
    <property type="entry name" value="DNA_helicase_ATP-dep_RecQ"/>
</dbReference>
<evidence type="ECO:0000256" key="6">
    <source>
        <dbReference type="ARBA" id="ARBA00022763"/>
    </source>
</evidence>
<keyword evidence="13" id="KW-0234">DNA repair</keyword>
<comment type="caution">
    <text evidence="20">The sequence shown here is derived from an EMBL/GenBank/DDBJ whole genome shotgun (WGS) entry which is preliminary data.</text>
</comment>
<keyword evidence="14" id="KW-0413">Isomerase</keyword>
<evidence type="ECO:0000256" key="11">
    <source>
        <dbReference type="ARBA" id="ARBA00023125"/>
    </source>
</evidence>
<dbReference type="CDD" id="cd17920">
    <property type="entry name" value="DEXHc_RecQ"/>
    <property type="match status" value="1"/>
</dbReference>
<comment type="similarity">
    <text evidence="3">Belongs to the helicase family. RecQ subfamily.</text>
</comment>
<evidence type="ECO:0000256" key="1">
    <source>
        <dbReference type="ARBA" id="ARBA00001946"/>
    </source>
</evidence>
<dbReference type="GO" id="GO:0043590">
    <property type="term" value="C:bacterial nucleoid"/>
    <property type="evidence" value="ECO:0007669"/>
    <property type="project" value="TreeGrafter"/>
</dbReference>
<dbReference type="InterPro" id="IPR036390">
    <property type="entry name" value="WH_DNA-bd_sf"/>
</dbReference>
<evidence type="ECO:0000313" key="21">
    <source>
        <dbReference type="Proteomes" id="UP000031014"/>
    </source>
</evidence>
<feature type="domain" description="HRDC" evidence="17">
    <location>
        <begin position="512"/>
        <end position="592"/>
    </location>
</feature>
<evidence type="ECO:0000313" key="20">
    <source>
        <dbReference type="EMBL" id="GAM16291.1"/>
    </source>
</evidence>
<dbReference type="InterPro" id="IPR032284">
    <property type="entry name" value="RecQ_Zn-bd"/>
</dbReference>
<dbReference type="RefSeq" id="WP_041967900.1">
    <property type="nucleotide sequence ID" value="NZ_BASE01000115.1"/>
</dbReference>
<dbReference type="AlphaFoldDB" id="A0A0A8XDR1"/>
<evidence type="ECO:0000259" key="19">
    <source>
        <dbReference type="PROSITE" id="PS51194"/>
    </source>
</evidence>
<keyword evidence="4" id="KW-0479">Metal-binding</keyword>
<dbReference type="EC" id="5.6.2.4" evidence="16"/>
<keyword evidence="9" id="KW-0862">Zinc</keyword>
<dbReference type="GO" id="GO:0006310">
    <property type="term" value="P:DNA recombination"/>
    <property type="evidence" value="ECO:0007669"/>
    <property type="project" value="UniProtKB-UniRule"/>
</dbReference>
<dbReference type="PANTHER" id="PTHR13710:SF105">
    <property type="entry name" value="ATP-DEPENDENT DNA HELICASE Q1"/>
    <property type="match status" value="1"/>
</dbReference>
<dbReference type="CDD" id="cd18794">
    <property type="entry name" value="SF2_C_RecQ"/>
    <property type="match status" value="1"/>
</dbReference>
<protein>
    <recommendedName>
        <fullName evidence="16">DNA helicase RecQ</fullName>
        <ecNumber evidence="16">5.6.2.4</ecNumber>
    </recommendedName>
</protein>
<evidence type="ECO:0000256" key="2">
    <source>
        <dbReference type="ARBA" id="ARBA00001947"/>
    </source>
</evidence>
<evidence type="ECO:0000256" key="7">
    <source>
        <dbReference type="ARBA" id="ARBA00022801"/>
    </source>
</evidence>
<dbReference type="FunFam" id="3.40.50.300:FF:001746">
    <property type="entry name" value="ATP-dependent DNA helicase recQ"/>
    <property type="match status" value="1"/>
</dbReference>
<dbReference type="Pfam" id="PF00271">
    <property type="entry name" value="Helicase_C"/>
    <property type="match status" value="1"/>
</dbReference>
<gene>
    <name evidence="20" type="ORF">SAMD00020551_4479</name>
</gene>
<dbReference type="STRING" id="1321606.SAMD00020551_4479"/>
<evidence type="ECO:0000256" key="9">
    <source>
        <dbReference type="ARBA" id="ARBA00022833"/>
    </source>
</evidence>
<dbReference type="GO" id="GO:0003677">
    <property type="term" value="F:DNA binding"/>
    <property type="evidence" value="ECO:0007669"/>
    <property type="project" value="UniProtKB-KW"/>
</dbReference>
<dbReference type="PROSITE" id="PS51194">
    <property type="entry name" value="HELICASE_CTER"/>
    <property type="match status" value="1"/>
</dbReference>
<dbReference type="Pfam" id="PF00270">
    <property type="entry name" value="DEAD"/>
    <property type="match status" value="1"/>
</dbReference>
<dbReference type="GO" id="GO:0043138">
    <property type="term" value="F:3'-5' DNA helicase activity"/>
    <property type="evidence" value="ECO:0007669"/>
    <property type="project" value="UniProtKB-EC"/>
</dbReference>
<evidence type="ECO:0000256" key="3">
    <source>
        <dbReference type="ARBA" id="ARBA00005446"/>
    </source>
</evidence>
<dbReference type="InterPro" id="IPR018982">
    <property type="entry name" value="RQC_domain"/>
</dbReference>
<keyword evidence="12" id="KW-0233">DNA recombination</keyword>
<dbReference type="GO" id="GO:0006260">
    <property type="term" value="P:DNA replication"/>
    <property type="evidence" value="ECO:0007669"/>
    <property type="project" value="InterPro"/>
</dbReference>
<proteinExistence type="inferred from homology"/>
<dbReference type="InterPro" id="IPR014001">
    <property type="entry name" value="Helicase_ATP-bd"/>
</dbReference>
<organism evidence="20 21">
    <name type="scientific">Mesobacillus selenatarsenatis (strain DSM 18680 / JCM 14380 / FERM P-15431 / SF-1)</name>
    <dbReference type="NCBI Taxonomy" id="1321606"/>
    <lineage>
        <taxon>Bacteria</taxon>
        <taxon>Bacillati</taxon>
        <taxon>Bacillota</taxon>
        <taxon>Bacilli</taxon>
        <taxon>Bacillales</taxon>
        <taxon>Bacillaceae</taxon>
        <taxon>Mesobacillus</taxon>
    </lineage>
</organism>
<dbReference type="InterPro" id="IPR029491">
    <property type="entry name" value="Helicase_HTH"/>
</dbReference>
<dbReference type="FunFam" id="3.40.50.300:FF:000296">
    <property type="entry name" value="ATP-dependent DNA helicase RecQ"/>
    <property type="match status" value="1"/>
</dbReference>
<dbReference type="GO" id="GO:0016787">
    <property type="term" value="F:hydrolase activity"/>
    <property type="evidence" value="ECO:0007669"/>
    <property type="project" value="UniProtKB-KW"/>
</dbReference>
<evidence type="ECO:0000256" key="4">
    <source>
        <dbReference type="ARBA" id="ARBA00022723"/>
    </source>
</evidence>
<evidence type="ECO:0000256" key="5">
    <source>
        <dbReference type="ARBA" id="ARBA00022741"/>
    </source>
</evidence>
<dbReference type="Gene3D" id="3.40.50.300">
    <property type="entry name" value="P-loop containing nucleotide triphosphate hydrolases"/>
    <property type="match status" value="2"/>
</dbReference>
<dbReference type="GO" id="GO:0005524">
    <property type="term" value="F:ATP binding"/>
    <property type="evidence" value="ECO:0007669"/>
    <property type="project" value="UniProtKB-KW"/>
</dbReference>
<comment type="cofactor">
    <cofactor evidence="1">
        <name>Mg(2+)</name>
        <dbReference type="ChEBI" id="CHEBI:18420"/>
    </cofactor>
</comment>
<keyword evidence="5" id="KW-0547">Nucleotide-binding</keyword>
<dbReference type="GO" id="GO:0009432">
    <property type="term" value="P:SOS response"/>
    <property type="evidence" value="ECO:0007669"/>
    <property type="project" value="UniProtKB-UniRule"/>
</dbReference>
<evidence type="ECO:0000256" key="12">
    <source>
        <dbReference type="ARBA" id="ARBA00023172"/>
    </source>
</evidence>
<dbReference type="GO" id="GO:0030894">
    <property type="term" value="C:replisome"/>
    <property type="evidence" value="ECO:0007669"/>
    <property type="project" value="TreeGrafter"/>
</dbReference>
<dbReference type="EMBL" id="BASE01000115">
    <property type="protein sequence ID" value="GAM16291.1"/>
    <property type="molecule type" value="Genomic_DNA"/>
</dbReference>
<dbReference type="SUPFAM" id="SSF52540">
    <property type="entry name" value="P-loop containing nucleoside triphosphate hydrolases"/>
    <property type="match status" value="1"/>
</dbReference>
<dbReference type="SUPFAM" id="SSF46785">
    <property type="entry name" value="Winged helix' DNA-binding domain"/>
    <property type="match status" value="1"/>
</dbReference>
<feature type="domain" description="Helicase ATP-binding" evidence="18">
    <location>
        <begin position="26"/>
        <end position="195"/>
    </location>
</feature>
<dbReference type="InterPro" id="IPR001650">
    <property type="entry name" value="Helicase_C-like"/>
</dbReference>
<dbReference type="SMART" id="SM00487">
    <property type="entry name" value="DEXDc"/>
    <property type="match status" value="1"/>
</dbReference>
<dbReference type="GO" id="GO:0009378">
    <property type="term" value="F:four-way junction helicase activity"/>
    <property type="evidence" value="ECO:0007669"/>
    <property type="project" value="TreeGrafter"/>
</dbReference>
<keyword evidence="8 20" id="KW-0347">Helicase</keyword>
<evidence type="ECO:0000259" key="17">
    <source>
        <dbReference type="PROSITE" id="PS50967"/>
    </source>
</evidence>
<feature type="domain" description="Helicase C-terminal" evidence="19">
    <location>
        <begin position="219"/>
        <end position="366"/>
    </location>
</feature>
<dbReference type="Pfam" id="PF16124">
    <property type="entry name" value="RecQ_Zn_bind"/>
    <property type="match status" value="1"/>
</dbReference>
<dbReference type="GO" id="GO:0005737">
    <property type="term" value="C:cytoplasm"/>
    <property type="evidence" value="ECO:0007669"/>
    <property type="project" value="TreeGrafter"/>
</dbReference>
<keyword evidence="7" id="KW-0378">Hydrolase</keyword>
<dbReference type="Proteomes" id="UP000031014">
    <property type="component" value="Unassembled WGS sequence"/>
</dbReference>
<dbReference type="GO" id="GO:0006281">
    <property type="term" value="P:DNA repair"/>
    <property type="evidence" value="ECO:0007669"/>
    <property type="project" value="UniProtKB-KW"/>
</dbReference>
<dbReference type="InterPro" id="IPR011545">
    <property type="entry name" value="DEAD/DEAH_box_helicase_dom"/>
</dbReference>
<dbReference type="InterPro" id="IPR027417">
    <property type="entry name" value="P-loop_NTPase"/>
</dbReference>
<sequence length="710" mass="80125">MLQKARELLQNHFGYSSFRLGQEQAISSVLEGENTVCVMPTGGGKSIVYQIPALVLPGTTIVISPLISLMKDQVDTLTQLGIPATYINSSLTAGEAAARMDDARNGKYKLLYIAPERLGSWEFIDDLQDMDIPLIAVDEAHCISQWGHDFRPSYLQISGLADRLPRKPIVLALTATATPKVREDICASLKINPENTVITGFERSNLSFSVVKGQDRQAYLKDFIKKNEKEAGIIYAATRKIVDQLYEWLQKEGFSAARYHAGMNDEDRNTEQERFLQDEATVMVATSAFGMGIDKSNIRYVLHFQMPKNMESYYQEAGRAGRDGLDSECIVLYSSQDVQVQRFLIDQSADRERIAPELEKLQQMVGYCHTEECLQSYILHYFGETETVQCGRCGNCTDARETQDVTKDAQMVLSCIIRMGQKYGKAMTANVLTGSRNKKVLEFRLDKLPTYGLMKDRNAKQINDLIEFLISQELIGVEHGTYPTIYVPEKGKDVLLGKTKVFRKEAVRVKQVSNDDPLFEELRELRREVASAEKVPPFMIFSDSSLKDMCLKLPLTDAEFLDVAGVGEHKLQKYGSPFIQRIIEFCEEHPEREPVMNAVAEPARKPAKKAVGDSHLETYKLHQVGKTVAEIAASRELVESTVENHLIQCIQQGMEVDYDLLIPAEHIADLERSVAEAGRDRLKPIKELLPDEVNYFMIKAFLYMSKKKVH</sequence>
<dbReference type="Gene3D" id="1.10.10.10">
    <property type="entry name" value="Winged helix-like DNA-binding domain superfamily/Winged helix DNA-binding domain"/>
    <property type="match status" value="1"/>
</dbReference>
<dbReference type="InterPro" id="IPR002121">
    <property type="entry name" value="HRDC_dom"/>
</dbReference>
<accession>A0A0A8XDR1</accession>
<dbReference type="PROSITE" id="PS50967">
    <property type="entry name" value="HRDC"/>
    <property type="match status" value="1"/>
</dbReference>
<dbReference type="PANTHER" id="PTHR13710">
    <property type="entry name" value="DNA HELICASE RECQ FAMILY MEMBER"/>
    <property type="match status" value="1"/>
</dbReference>
<dbReference type="InterPro" id="IPR010997">
    <property type="entry name" value="HRDC-like_sf"/>
</dbReference>
<dbReference type="NCBIfam" id="TIGR01389">
    <property type="entry name" value="recQ"/>
    <property type="match status" value="1"/>
</dbReference>
<dbReference type="FunFam" id="1.10.10.10:FF:000564">
    <property type="entry name" value="ATP-dependent DNA helicase RecQ"/>
    <property type="match status" value="1"/>
</dbReference>
<evidence type="ECO:0000256" key="10">
    <source>
        <dbReference type="ARBA" id="ARBA00022840"/>
    </source>
</evidence>
<evidence type="ECO:0000256" key="13">
    <source>
        <dbReference type="ARBA" id="ARBA00023204"/>
    </source>
</evidence>
<evidence type="ECO:0000256" key="16">
    <source>
        <dbReference type="NCBIfam" id="TIGR01389"/>
    </source>
</evidence>
<dbReference type="InterPro" id="IPR036388">
    <property type="entry name" value="WH-like_DNA-bd_sf"/>
</dbReference>
<dbReference type="Gene3D" id="1.10.150.80">
    <property type="entry name" value="HRDC domain"/>
    <property type="match status" value="1"/>
</dbReference>
<keyword evidence="6" id="KW-0227">DNA damage</keyword>
<dbReference type="OrthoDB" id="9763310at2"/>
<evidence type="ECO:0000256" key="15">
    <source>
        <dbReference type="ARBA" id="ARBA00034617"/>
    </source>
</evidence>
<dbReference type="Pfam" id="PF14493">
    <property type="entry name" value="HTH_40"/>
    <property type="match status" value="1"/>
</dbReference>
<comment type="catalytic activity">
    <reaction evidence="15">
        <text>Couples ATP hydrolysis with the unwinding of duplex DNA by translocating in the 3'-5' direction.</text>
        <dbReference type="EC" id="5.6.2.4"/>
    </reaction>
</comment>
<keyword evidence="21" id="KW-1185">Reference proteome</keyword>
<keyword evidence="11" id="KW-0238">DNA-binding</keyword>